<dbReference type="Pfam" id="PF00990">
    <property type="entry name" value="GGDEF"/>
    <property type="match status" value="1"/>
</dbReference>
<dbReference type="Pfam" id="PF11563">
    <property type="entry name" value="Protoglobin"/>
    <property type="match status" value="1"/>
</dbReference>
<name>A0AAD0RZL2_9GAMM</name>
<dbReference type="EC" id="2.7.7.65" evidence="2"/>
<accession>A0AAD0RZL2</accession>
<evidence type="ECO:0000313" key="9">
    <source>
        <dbReference type="Proteomes" id="UP000183805"/>
    </source>
</evidence>
<evidence type="ECO:0000259" key="6">
    <source>
        <dbReference type="PROSITE" id="PS50887"/>
    </source>
</evidence>
<dbReference type="SUPFAM" id="SSF46458">
    <property type="entry name" value="Globin-like"/>
    <property type="match status" value="1"/>
</dbReference>
<evidence type="ECO:0000256" key="2">
    <source>
        <dbReference type="ARBA" id="ARBA00012528"/>
    </source>
</evidence>
<dbReference type="InterPro" id="IPR050469">
    <property type="entry name" value="Diguanylate_Cyclase"/>
</dbReference>
<dbReference type="InterPro" id="IPR009050">
    <property type="entry name" value="Globin-like_sf"/>
</dbReference>
<dbReference type="GO" id="GO:1902201">
    <property type="term" value="P:negative regulation of bacterial-type flagellum-dependent cell motility"/>
    <property type="evidence" value="ECO:0007669"/>
    <property type="project" value="TreeGrafter"/>
</dbReference>
<evidence type="ECO:0000256" key="5">
    <source>
        <dbReference type="ARBA" id="ARBA00034247"/>
    </source>
</evidence>
<dbReference type="EMBL" id="FPAZ01000021">
    <property type="protein sequence ID" value="SFT98248.1"/>
    <property type="molecule type" value="Genomic_DNA"/>
</dbReference>
<dbReference type="RefSeq" id="WP_036969415.1">
    <property type="nucleotide sequence ID" value="NZ_CP032090.1"/>
</dbReference>
<keyword evidence="9" id="KW-1185">Reference proteome</keyword>
<reference evidence="8 9" key="1">
    <citation type="submission" date="2016-10" db="EMBL/GenBank/DDBJ databases">
        <authorList>
            <person name="Varghese N."/>
            <person name="Submissions S."/>
        </authorList>
    </citation>
    <scope>NUCLEOTIDE SEQUENCE [LARGE SCALE GENOMIC DNA]</scope>
    <source>
        <strain evidence="8 9">CGMCC 1.8499</strain>
    </source>
</reference>
<dbReference type="PROSITE" id="PS50887">
    <property type="entry name" value="GGDEF"/>
    <property type="match status" value="1"/>
</dbReference>
<dbReference type="Gene3D" id="1.10.490.10">
    <property type="entry name" value="Globins"/>
    <property type="match status" value="1"/>
</dbReference>
<dbReference type="NCBIfam" id="TIGR00254">
    <property type="entry name" value="GGDEF"/>
    <property type="match status" value="1"/>
</dbReference>
<evidence type="ECO:0000256" key="1">
    <source>
        <dbReference type="ARBA" id="ARBA00001946"/>
    </source>
</evidence>
<dbReference type="KEGG" id="pdj:D0907_06425"/>
<dbReference type="Gene3D" id="3.30.70.270">
    <property type="match status" value="1"/>
</dbReference>
<dbReference type="GO" id="GO:0019825">
    <property type="term" value="F:oxygen binding"/>
    <property type="evidence" value="ECO:0007669"/>
    <property type="project" value="InterPro"/>
</dbReference>
<proteinExistence type="predicted"/>
<dbReference type="InterPro" id="IPR029787">
    <property type="entry name" value="Nucleotide_cyclase"/>
</dbReference>
<dbReference type="GeneID" id="99505086"/>
<dbReference type="SUPFAM" id="SSF55073">
    <property type="entry name" value="Nucleotide cyclase"/>
    <property type="match status" value="1"/>
</dbReference>
<dbReference type="GO" id="GO:0020037">
    <property type="term" value="F:heme binding"/>
    <property type="evidence" value="ECO:0007669"/>
    <property type="project" value="InterPro"/>
</dbReference>
<gene>
    <name evidence="7" type="ORF">D0907_06425</name>
    <name evidence="8" type="ORF">SAMN04487854_12149</name>
</gene>
<evidence type="ECO:0000313" key="7">
    <source>
        <dbReference type="EMBL" id="AXV64933.1"/>
    </source>
</evidence>
<dbReference type="EMBL" id="CP032090">
    <property type="protein sequence ID" value="AXV64933.1"/>
    <property type="molecule type" value="Genomic_DNA"/>
</dbReference>
<dbReference type="FunFam" id="3.30.70.270:FF:000001">
    <property type="entry name" value="Diguanylate cyclase domain protein"/>
    <property type="match status" value="1"/>
</dbReference>
<dbReference type="InterPro" id="IPR012292">
    <property type="entry name" value="Globin/Proto"/>
</dbReference>
<sequence>MRRTEQTLVEQMQINDVEIQHRMNLLGLSSQCLASLINYKPLIESAIEKMVDEFYKKQTEVDEISLLIGDADTLTRLRDAQRQYIIDLFCGCYENDYVNNRLRIGMVHKRIGVEPKLYLSAVCTLKELIFDVLRNTIKDHAELNQTLTIIDKLIYFDTTLVFDTYIASLVGEIENAKRRTEVYAKGLEEKVAQRTHELEKLAKLDPLTNLYNRREMQELFQRELARARRQKLPLTIVYFDLDNFKSVNDTQGHLKGDEVLKFIGKYLKKNTREIDIACRYGGDEFCLIMPDCDVENTIAICNKLIVAFEAKYPALHLSFGIISAPLDSTVGAEELINRADRKMYEAKKHQGSHIIH</sequence>
<feature type="domain" description="GGDEF" evidence="6">
    <location>
        <begin position="232"/>
        <end position="356"/>
    </location>
</feature>
<comment type="catalytic activity">
    <reaction evidence="5">
        <text>2 GTP = 3',3'-c-di-GMP + 2 diphosphate</text>
        <dbReference type="Rhea" id="RHEA:24898"/>
        <dbReference type="ChEBI" id="CHEBI:33019"/>
        <dbReference type="ChEBI" id="CHEBI:37565"/>
        <dbReference type="ChEBI" id="CHEBI:58805"/>
        <dbReference type="EC" id="2.7.7.65"/>
    </reaction>
</comment>
<evidence type="ECO:0000313" key="10">
    <source>
        <dbReference type="Proteomes" id="UP000264605"/>
    </source>
</evidence>
<dbReference type="PANTHER" id="PTHR45138:SF9">
    <property type="entry name" value="DIGUANYLATE CYCLASE DGCM-RELATED"/>
    <property type="match status" value="1"/>
</dbReference>
<dbReference type="GO" id="GO:0005886">
    <property type="term" value="C:plasma membrane"/>
    <property type="evidence" value="ECO:0007669"/>
    <property type="project" value="TreeGrafter"/>
</dbReference>
<dbReference type="Proteomes" id="UP000183805">
    <property type="component" value="Unassembled WGS sequence"/>
</dbReference>
<dbReference type="GO" id="GO:0043709">
    <property type="term" value="P:cell adhesion involved in single-species biofilm formation"/>
    <property type="evidence" value="ECO:0007669"/>
    <property type="project" value="TreeGrafter"/>
</dbReference>
<evidence type="ECO:0000313" key="8">
    <source>
        <dbReference type="EMBL" id="SFT98248.1"/>
    </source>
</evidence>
<dbReference type="SMART" id="SM00267">
    <property type="entry name" value="GGDEF"/>
    <property type="match status" value="1"/>
</dbReference>
<dbReference type="InterPro" id="IPR000160">
    <property type="entry name" value="GGDEF_dom"/>
</dbReference>
<dbReference type="PANTHER" id="PTHR45138">
    <property type="entry name" value="REGULATORY COMPONENTS OF SENSORY TRANSDUCTION SYSTEM"/>
    <property type="match status" value="1"/>
</dbReference>
<dbReference type="GO" id="GO:0052621">
    <property type="term" value="F:diguanylate cyclase activity"/>
    <property type="evidence" value="ECO:0007669"/>
    <property type="project" value="UniProtKB-EC"/>
</dbReference>
<evidence type="ECO:0000256" key="3">
    <source>
        <dbReference type="ARBA" id="ARBA00015125"/>
    </source>
</evidence>
<dbReference type="AlphaFoldDB" id="A0AAD0RZL2"/>
<dbReference type="InterPro" id="IPR043128">
    <property type="entry name" value="Rev_trsase/Diguanyl_cyclase"/>
</dbReference>
<dbReference type="CDD" id="cd01949">
    <property type="entry name" value="GGDEF"/>
    <property type="match status" value="1"/>
</dbReference>
<comment type="cofactor">
    <cofactor evidence="1">
        <name>Mg(2+)</name>
        <dbReference type="ChEBI" id="CHEBI:18420"/>
    </cofactor>
</comment>
<dbReference type="Proteomes" id="UP000264605">
    <property type="component" value="Chromosome"/>
</dbReference>
<organism evidence="7 10">
    <name type="scientific">Pseudoalteromonas lipolytica</name>
    <dbReference type="NCBI Taxonomy" id="570156"/>
    <lineage>
        <taxon>Bacteria</taxon>
        <taxon>Pseudomonadati</taxon>
        <taxon>Pseudomonadota</taxon>
        <taxon>Gammaproteobacteria</taxon>
        <taxon>Alteromonadales</taxon>
        <taxon>Pseudoalteromonadaceae</taxon>
        <taxon>Pseudoalteromonas</taxon>
    </lineage>
</organism>
<evidence type="ECO:0000256" key="4">
    <source>
        <dbReference type="ARBA" id="ARBA00029839"/>
    </source>
</evidence>
<protein>
    <recommendedName>
        <fullName evidence="3">Diguanylate cyclase DosC</fullName>
        <ecNumber evidence="2">2.7.7.65</ecNumber>
    </recommendedName>
    <alternativeName>
        <fullName evidence="4">Direct oxygen-sensing cyclase</fullName>
    </alternativeName>
</protein>
<reference evidence="7 10" key="2">
    <citation type="submission" date="2018-08" db="EMBL/GenBank/DDBJ databases">
        <title>Draft genome sequence of Pseudoalteromonas donghaensis HJ51.</title>
        <authorList>
            <person name="Oh J."/>
            <person name="Roh D."/>
        </authorList>
    </citation>
    <scope>NUCLEOTIDE SEQUENCE [LARGE SCALE GENOMIC DNA]</scope>
    <source>
        <strain evidence="7 10">HJ51</strain>
    </source>
</reference>
<dbReference type="InterPro" id="IPR044398">
    <property type="entry name" value="Globin-sensor_dom"/>
</dbReference>